<dbReference type="KEGG" id="psuu:Psuf_076050"/>
<dbReference type="PANTHER" id="PTHR23426">
    <property type="entry name" value="FERREDOXIN/ADRENODOXIN"/>
    <property type="match status" value="1"/>
</dbReference>
<keyword evidence="9" id="KW-1185">Reference proteome</keyword>
<dbReference type="GO" id="GO:0009055">
    <property type="term" value="F:electron transfer activity"/>
    <property type="evidence" value="ECO:0007669"/>
    <property type="project" value="TreeGrafter"/>
</dbReference>
<evidence type="ECO:0000256" key="2">
    <source>
        <dbReference type="ARBA" id="ARBA00022714"/>
    </source>
</evidence>
<evidence type="ECO:0000259" key="7">
    <source>
        <dbReference type="PROSITE" id="PS51085"/>
    </source>
</evidence>
<evidence type="ECO:0000256" key="3">
    <source>
        <dbReference type="ARBA" id="ARBA00022723"/>
    </source>
</evidence>
<keyword evidence="3" id="KW-0479">Metal-binding</keyword>
<gene>
    <name evidence="8" type="primary">fdx</name>
    <name evidence="8" type="ORF">Psuf_076050</name>
</gene>
<keyword evidence="5" id="KW-0411">Iron-sulfur</keyword>
<name>A0A6F8YW11_9ACTN</name>
<accession>A0A6F8YW11</accession>
<evidence type="ECO:0000256" key="1">
    <source>
        <dbReference type="ARBA" id="ARBA00010914"/>
    </source>
</evidence>
<reference evidence="8 9" key="2">
    <citation type="submission" date="2020-03" db="EMBL/GenBank/DDBJ databases">
        <authorList>
            <person name="Ichikawa N."/>
            <person name="Kimura A."/>
            <person name="Kitahashi Y."/>
            <person name="Uohara A."/>
        </authorList>
    </citation>
    <scope>NUCLEOTIDE SEQUENCE [LARGE SCALE GENOMIC DNA]</scope>
    <source>
        <strain evidence="8 9">NBRC 105367</strain>
    </source>
</reference>
<dbReference type="InterPro" id="IPR001041">
    <property type="entry name" value="2Fe-2S_ferredoxin-type"/>
</dbReference>
<evidence type="ECO:0000313" key="9">
    <source>
        <dbReference type="Proteomes" id="UP000503011"/>
    </source>
</evidence>
<dbReference type="GO" id="GO:0140647">
    <property type="term" value="P:P450-containing electron transport chain"/>
    <property type="evidence" value="ECO:0007669"/>
    <property type="project" value="InterPro"/>
</dbReference>
<organism evidence="8 9">
    <name type="scientific">Phytohabitans suffuscus</name>
    <dbReference type="NCBI Taxonomy" id="624315"/>
    <lineage>
        <taxon>Bacteria</taxon>
        <taxon>Bacillati</taxon>
        <taxon>Actinomycetota</taxon>
        <taxon>Actinomycetes</taxon>
        <taxon>Micromonosporales</taxon>
        <taxon>Micromonosporaceae</taxon>
    </lineage>
</organism>
<dbReference type="Pfam" id="PF00111">
    <property type="entry name" value="Fer2"/>
    <property type="match status" value="1"/>
</dbReference>
<dbReference type="SUPFAM" id="SSF54292">
    <property type="entry name" value="2Fe-2S ferredoxin-like"/>
    <property type="match status" value="1"/>
</dbReference>
<reference evidence="8 9" key="1">
    <citation type="submission" date="2020-03" db="EMBL/GenBank/DDBJ databases">
        <title>Whole genome shotgun sequence of Phytohabitans suffuscus NBRC 105367.</title>
        <authorList>
            <person name="Komaki H."/>
            <person name="Tamura T."/>
        </authorList>
    </citation>
    <scope>NUCLEOTIDE SEQUENCE [LARGE SCALE GENOMIC DNA]</scope>
    <source>
        <strain evidence="8 9">NBRC 105367</strain>
    </source>
</reference>
<dbReference type="InterPro" id="IPR012675">
    <property type="entry name" value="Beta-grasp_dom_sf"/>
</dbReference>
<dbReference type="InterPro" id="IPR036010">
    <property type="entry name" value="2Fe-2S_ferredoxin-like_sf"/>
</dbReference>
<dbReference type="GO" id="GO:0046872">
    <property type="term" value="F:metal ion binding"/>
    <property type="evidence" value="ECO:0007669"/>
    <property type="project" value="UniProtKB-KW"/>
</dbReference>
<sequence length="107" mass="11316">MPKVIFVALDGSRRTIDGAAGDSVMATAVRNGVPGIVGECGGNRSCATCHVYVDDGFAARVGPPDDLEDDMLDLAVSDRRDTSRLSCQIKLTDDLDGLTVHIPDEQP</sequence>
<evidence type="ECO:0000313" key="8">
    <source>
        <dbReference type="EMBL" id="BCB90292.1"/>
    </source>
</evidence>
<dbReference type="Proteomes" id="UP000503011">
    <property type="component" value="Chromosome"/>
</dbReference>
<evidence type="ECO:0000256" key="5">
    <source>
        <dbReference type="ARBA" id="ARBA00023014"/>
    </source>
</evidence>
<evidence type="ECO:0000256" key="6">
    <source>
        <dbReference type="ARBA" id="ARBA00034078"/>
    </source>
</evidence>
<dbReference type="CDD" id="cd00207">
    <property type="entry name" value="fer2"/>
    <property type="match status" value="1"/>
</dbReference>
<dbReference type="AlphaFoldDB" id="A0A6F8YW11"/>
<comment type="similarity">
    <text evidence="1">Belongs to the adrenodoxin/putidaredoxin family.</text>
</comment>
<dbReference type="InterPro" id="IPR001055">
    <property type="entry name" value="Adrenodoxin-like"/>
</dbReference>
<comment type="cofactor">
    <cofactor evidence="6">
        <name>[2Fe-2S] cluster</name>
        <dbReference type="ChEBI" id="CHEBI:190135"/>
    </cofactor>
</comment>
<feature type="domain" description="2Fe-2S ferredoxin-type" evidence="7">
    <location>
        <begin position="2"/>
        <end position="106"/>
    </location>
</feature>
<keyword evidence="4" id="KW-0408">Iron</keyword>
<dbReference type="GO" id="GO:0051537">
    <property type="term" value="F:2 iron, 2 sulfur cluster binding"/>
    <property type="evidence" value="ECO:0007669"/>
    <property type="project" value="UniProtKB-KW"/>
</dbReference>
<dbReference type="Gene3D" id="3.10.20.30">
    <property type="match status" value="1"/>
</dbReference>
<dbReference type="PANTHER" id="PTHR23426:SF65">
    <property type="entry name" value="FERREDOXIN-2, MITOCHONDRIAL"/>
    <property type="match status" value="1"/>
</dbReference>
<keyword evidence="2" id="KW-0001">2Fe-2S</keyword>
<dbReference type="PROSITE" id="PS51085">
    <property type="entry name" value="2FE2S_FER_2"/>
    <property type="match status" value="1"/>
</dbReference>
<dbReference type="EMBL" id="AP022871">
    <property type="protein sequence ID" value="BCB90292.1"/>
    <property type="molecule type" value="Genomic_DNA"/>
</dbReference>
<dbReference type="PRINTS" id="PR00355">
    <property type="entry name" value="ADRENODOXIN"/>
</dbReference>
<evidence type="ECO:0000256" key="4">
    <source>
        <dbReference type="ARBA" id="ARBA00023004"/>
    </source>
</evidence>
<proteinExistence type="inferred from homology"/>
<protein>
    <submittedName>
        <fullName evidence="8">(2Fe-2S) ferredoxin</fullName>
    </submittedName>
</protein>